<sequence>MRTHAIPARRRTALGVVAVLGAASGAGLAGCSGPSDRELEYAADYAGHPHLKVVGYPAADTLAVAQQVVWRLGDGEAGRLASMATSDGTADEHRATAANWVNAFGLGARGEVTADFYDAGEDRQTVVLYFHATGQVKDITMRLDGTAGEDGMRLAMREPDPGRAAAAPTWAPAVPGSGGSGRIG</sequence>
<keyword evidence="4" id="KW-1185">Reference proteome</keyword>
<protein>
    <recommendedName>
        <fullName evidence="5">Lipoprotein</fullName>
    </recommendedName>
</protein>
<evidence type="ECO:0008006" key="5">
    <source>
        <dbReference type="Google" id="ProtNLM"/>
    </source>
</evidence>
<keyword evidence="2" id="KW-0732">Signal</keyword>
<evidence type="ECO:0000313" key="4">
    <source>
        <dbReference type="Proteomes" id="UP001596435"/>
    </source>
</evidence>
<evidence type="ECO:0000256" key="1">
    <source>
        <dbReference type="SAM" id="MobiDB-lite"/>
    </source>
</evidence>
<dbReference type="RefSeq" id="WP_345709000.1">
    <property type="nucleotide sequence ID" value="NZ_BAABKV010000001.1"/>
</dbReference>
<dbReference type="Proteomes" id="UP001596435">
    <property type="component" value="Unassembled WGS sequence"/>
</dbReference>
<organism evidence="3 4">
    <name type="scientific">Kitasatospora paranensis</name>
    <dbReference type="NCBI Taxonomy" id="258053"/>
    <lineage>
        <taxon>Bacteria</taxon>
        <taxon>Bacillati</taxon>
        <taxon>Actinomycetota</taxon>
        <taxon>Actinomycetes</taxon>
        <taxon>Kitasatosporales</taxon>
        <taxon>Streptomycetaceae</taxon>
        <taxon>Kitasatospora</taxon>
    </lineage>
</organism>
<feature type="region of interest" description="Disordered" evidence="1">
    <location>
        <begin position="159"/>
        <end position="184"/>
    </location>
</feature>
<feature type="chain" id="PRO_5047501397" description="Lipoprotein" evidence="2">
    <location>
        <begin position="30"/>
        <end position="184"/>
    </location>
</feature>
<feature type="compositionally biased region" description="Low complexity" evidence="1">
    <location>
        <begin position="162"/>
        <end position="175"/>
    </location>
</feature>
<evidence type="ECO:0000256" key="2">
    <source>
        <dbReference type="SAM" id="SignalP"/>
    </source>
</evidence>
<accession>A0ABW2FLJ8</accession>
<evidence type="ECO:0000313" key="3">
    <source>
        <dbReference type="EMBL" id="MFC7178146.1"/>
    </source>
</evidence>
<name>A0ABW2FLJ8_9ACTN</name>
<feature type="signal peptide" evidence="2">
    <location>
        <begin position="1"/>
        <end position="29"/>
    </location>
</feature>
<proteinExistence type="predicted"/>
<dbReference type="PROSITE" id="PS51257">
    <property type="entry name" value="PROKAR_LIPOPROTEIN"/>
    <property type="match status" value="1"/>
</dbReference>
<comment type="caution">
    <text evidence="3">The sequence shown here is derived from an EMBL/GenBank/DDBJ whole genome shotgun (WGS) entry which is preliminary data.</text>
</comment>
<reference evidence="4" key="1">
    <citation type="journal article" date="2019" name="Int. J. Syst. Evol. Microbiol.">
        <title>The Global Catalogue of Microorganisms (GCM) 10K type strain sequencing project: providing services to taxonomists for standard genome sequencing and annotation.</title>
        <authorList>
            <consortium name="The Broad Institute Genomics Platform"/>
            <consortium name="The Broad Institute Genome Sequencing Center for Infectious Disease"/>
            <person name="Wu L."/>
            <person name="Ma J."/>
        </authorList>
    </citation>
    <scope>NUCLEOTIDE SEQUENCE [LARGE SCALE GENOMIC DNA]</scope>
    <source>
        <strain evidence="4">CGMCC 1.12859</strain>
    </source>
</reference>
<gene>
    <name evidence="3" type="ORF">ACFQMG_01045</name>
</gene>
<dbReference type="EMBL" id="JBHTAJ010000002">
    <property type="protein sequence ID" value="MFC7178146.1"/>
    <property type="molecule type" value="Genomic_DNA"/>
</dbReference>